<comment type="caution">
    <text evidence="2">The sequence shown here is derived from an EMBL/GenBank/DDBJ whole genome shotgun (WGS) entry which is preliminary data.</text>
</comment>
<sequence length="213" mass="25131">MERLPRDIYDEICTYIDRTSFDRPALATVSRQWQIAVERLTFKELCLKSTELDTFQLILQEPRRRPLTRLKFIVVLSSYGDEMRCKFENADDRSANDQAFTDAFTTLFEILHQWNPQEVGSVEFILEDIYSISDHAFIRISDPSRDTEKAISRVLLDENQNEGWKVIDLWSFRFCYSYIRFTENYTLPAVSTQQKRVWLATPPRILGINPQTL</sequence>
<reference evidence="2" key="1">
    <citation type="journal article" date="2021" name="Nat. Commun.">
        <title>Genetic determinants of endophytism in the Arabidopsis root mycobiome.</title>
        <authorList>
            <person name="Mesny F."/>
            <person name="Miyauchi S."/>
            <person name="Thiergart T."/>
            <person name="Pickel B."/>
            <person name="Atanasova L."/>
            <person name="Karlsson M."/>
            <person name="Huettel B."/>
            <person name="Barry K.W."/>
            <person name="Haridas S."/>
            <person name="Chen C."/>
            <person name="Bauer D."/>
            <person name="Andreopoulos W."/>
            <person name="Pangilinan J."/>
            <person name="LaButti K."/>
            <person name="Riley R."/>
            <person name="Lipzen A."/>
            <person name="Clum A."/>
            <person name="Drula E."/>
            <person name="Henrissat B."/>
            <person name="Kohler A."/>
            <person name="Grigoriev I.V."/>
            <person name="Martin F.M."/>
            <person name="Hacquard S."/>
        </authorList>
    </citation>
    <scope>NUCLEOTIDE SEQUENCE</scope>
    <source>
        <strain evidence="2">MPI-CAGE-CH-0230</strain>
    </source>
</reference>
<evidence type="ECO:0000313" key="2">
    <source>
        <dbReference type="EMBL" id="KAH7024763.1"/>
    </source>
</evidence>
<gene>
    <name evidence="2" type="ORF">B0I36DRAFT_366678</name>
</gene>
<dbReference type="OrthoDB" id="5333491at2759"/>
<dbReference type="InterPro" id="IPR001810">
    <property type="entry name" value="F-box_dom"/>
</dbReference>
<proteinExistence type="predicted"/>
<accession>A0A9P8Y007</accession>
<dbReference type="PROSITE" id="PS50181">
    <property type="entry name" value="FBOX"/>
    <property type="match status" value="1"/>
</dbReference>
<name>A0A9P8Y007_9PEZI</name>
<keyword evidence="3" id="KW-1185">Reference proteome</keyword>
<dbReference type="EMBL" id="JAGTJQ010000009">
    <property type="protein sequence ID" value="KAH7024763.1"/>
    <property type="molecule type" value="Genomic_DNA"/>
</dbReference>
<feature type="domain" description="F-box" evidence="1">
    <location>
        <begin position="1"/>
        <end position="45"/>
    </location>
</feature>
<protein>
    <recommendedName>
        <fullName evidence="1">F-box domain-containing protein</fullName>
    </recommendedName>
</protein>
<dbReference type="RefSeq" id="XP_046008311.1">
    <property type="nucleotide sequence ID" value="XM_046159339.1"/>
</dbReference>
<dbReference type="Proteomes" id="UP000756346">
    <property type="component" value="Unassembled WGS sequence"/>
</dbReference>
<dbReference type="AlphaFoldDB" id="A0A9P8Y007"/>
<dbReference type="GeneID" id="70188885"/>
<organism evidence="2 3">
    <name type="scientific">Microdochium trichocladiopsis</name>
    <dbReference type="NCBI Taxonomy" id="1682393"/>
    <lineage>
        <taxon>Eukaryota</taxon>
        <taxon>Fungi</taxon>
        <taxon>Dikarya</taxon>
        <taxon>Ascomycota</taxon>
        <taxon>Pezizomycotina</taxon>
        <taxon>Sordariomycetes</taxon>
        <taxon>Xylariomycetidae</taxon>
        <taxon>Xylariales</taxon>
        <taxon>Microdochiaceae</taxon>
        <taxon>Microdochium</taxon>
    </lineage>
</organism>
<dbReference type="Pfam" id="PF00646">
    <property type="entry name" value="F-box"/>
    <property type="match status" value="1"/>
</dbReference>
<evidence type="ECO:0000313" key="3">
    <source>
        <dbReference type="Proteomes" id="UP000756346"/>
    </source>
</evidence>
<evidence type="ECO:0000259" key="1">
    <source>
        <dbReference type="PROSITE" id="PS50181"/>
    </source>
</evidence>